<evidence type="ECO:0000313" key="3">
    <source>
        <dbReference type="Proteomes" id="UP000006039"/>
    </source>
</evidence>
<dbReference type="EMBL" id="GL385400">
    <property type="protein sequence ID" value="EJT71667.1"/>
    <property type="molecule type" value="Genomic_DNA"/>
</dbReference>
<reference evidence="2" key="4">
    <citation type="journal article" date="2015" name="G3 (Bethesda)">
        <title>Genome sequences of three phytopathogenic species of the Magnaporthaceae family of fungi.</title>
        <authorList>
            <person name="Okagaki L.H."/>
            <person name="Nunes C.C."/>
            <person name="Sailsbery J."/>
            <person name="Clay B."/>
            <person name="Brown D."/>
            <person name="John T."/>
            <person name="Oh Y."/>
            <person name="Young N."/>
            <person name="Fitzgerald M."/>
            <person name="Haas B.J."/>
            <person name="Zeng Q."/>
            <person name="Young S."/>
            <person name="Adiconis X."/>
            <person name="Fan L."/>
            <person name="Levin J.Z."/>
            <person name="Mitchell T.K."/>
            <person name="Okubara P.A."/>
            <person name="Farman M.L."/>
            <person name="Kohn L.M."/>
            <person name="Birren B."/>
            <person name="Ma L.-J."/>
            <person name="Dean R.A."/>
        </authorList>
    </citation>
    <scope>NUCLEOTIDE SEQUENCE</scope>
    <source>
        <strain evidence="2">R3-111a-1</strain>
    </source>
</reference>
<gene>
    <name evidence="2" type="primary">20351379</name>
    <name evidence="1" type="ORF">GGTG_10921</name>
</gene>
<reference evidence="2" key="5">
    <citation type="submission" date="2018-04" db="UniProtKB">
        <authorList>
            <consortium name="EnsemblFungi"/>
        </authorList>
    </citation>
    <scope>IDENTIFICATION</scope>
    <source>
        <strain evidence="2">R3-111a-1</strain>
    </source>
</reference>
<reference evidence="3" key="1">
    <citation type="submission" date="2010-07" db="EMBL/GenBank/DDBJ databases">
        <title>The genome sequence of Gaeumannomyces graminis var. tritici strain R3-111a-1.</title>
        <authorList>
            <consortium name="The Broad Institute Genome Sequencing Platform"/>
            <person name="Ma L.-J."/>
            <person name="Dead R."/>
            <person name="Young S."/>
            <person name="Zeng Q."/>
            <person name="Koehrsen M."/>
            <person name="Alvarado L."/>
            <person name="Berlin A."/>
            <person name="Chapman S.B."/>
            <person name="Chen Z."/>
            <person name="Freedman E."/>
            <person name="Gellesch M."/>
            <person name="Goldberg J."/>
            <person name="Griggs A."/>
            <person name="Gujja S."/>
            <person name="Heilman E.R."/>
            <person name="Heiman D."/>
            <person name="Hepburn T."/>
            <person name="Howarth C."/>
            <person name="Jen D."/>
            <person name="Larson L."/>
            <person name="Mehta T."/>
            <person name="Neiman D."/>
            <person name="Pearson M."/>
            <person name="Roberts A."/>
            <person name="Saif S."/>
            <person name="Shea T."/>
            <person name="Shenoy N."/>
            <person name="Sisk P."/>
            <person name="Stolte C."/>
            <person name="Sykes S."/>
            <person name="Walk T."/>
            <person name="White J."/>
            <person name="Yandava C."/>
            <person name="Haas B."/>
            <person name="Nusbaum C."/>
            <person name="Birren B."/>
        </authorList>
    </citation>
    <scope>NUCLEOTIDE SEQUENCE [LARGE SCALE GENOMIC DNA]</scope>
    <source>
        <strain evidence="3">R3-111a-1</strain>
    </source>
</reference>
<accession>J3PBQ0</accession>
<sequence>MHIGSLSRISRIEDGDLSKMKNQGSRIGQSFCLAPTVAESDVEYCPPSRLCLDASQKKAGAAQPAHRGGKPGVVSEAGIGRQRWWGAWDSALRQALLGASGMGDATRTEAGAGADWAWFVQLCAFVRASPSPGLWVWVPSNGWISNKRRLQSILIFDSPSNSHAFHTLSRRPRPSSIIAADVSTDTALLAFGTLHHDF</sequence>
<dbReference type="VEuPathDB" id="FungiDB:GGTG_10921"/>
<dbReference type="Proteomes" id="UP000006039">
    <property type="component" value="Unassembled WGS sequence"/>
</dbReference>
<dbReference type="HOGENOM" id="CLU_1378208_0_0_1"/>
<dbReference type="RefSeq" id="XP_009227064.1">
    <property type="nucleotide sequence ID" value="XM_009228800.1"/>
</dbReference>
<keyword evidence="3" id="KW-1185">Reference proteome</keyword>
<dbReference type="EnsemblFungi" id="EJT71667">
    <property type="protein sequence ID" value="EJT71667"/>
    <property type="gene ID" value="GGTG_10921"/>
</dbReference>
<dbReference type="AlphaFoldDB" id="J3PBQ0"/>
<evidence type="ECO:0000313" key="1">
    <source>
        <dbReference type="EMBL" id="EJT71667.1"/>
    </source>
</evidence>
<name>J3PBQ0_GAET3</name>
<evidence type="ECO:0000313" key="2">
    <source>
        <dbReference type="EnsemblFungi" id="EJT71667"/>
    </source>
</evidence>
<protein>
    <submittedName>
        <fullName evidence="1 2">Uncharacterized protein</fullName>
    </submittedName>
</protein>
<organism evidence="1">
    <name type="scientific">Gaeumannomyces tritici (strain R3-111a-1)</name>
    <name type="common">Wheat and barley take-all root rot fungus</name>
    <name type="synonym">Gaeumannomyces graminis var. tritici</name>
    <dbReference type="NCBI Taxonomy" id="644352"/>
    <lineage>
        <taxon>Eukaryota</taxon>
        <taxon>Fungi</taxon>
        <taxon>Dikarya</taxon>
        <taxon>Ascomycota</taxon>
        <taxon>Pezizomycotina</taxon>
        <taxon>Sordariomycetes</taxon>
        <taxon>Sordariomycetidae</taxon>
        <taxon>Magnaporthales</taxon>
        <taxon>Magnaporthaceae</taxon>
        <taxon>Gaeumannomyces</taxon>
    </lineage>
</organism>
<reference evidence="1" key="3">
    <citation type="submission" date="2010-09" db="EMBL/GenBank/DDBJ databases">
        <title>Annotation of Gaeumannomyces graminis var. tritici R3-111a-1.</title>
        <authorList>
            <consortium name="The Broad Institute Genome Sequencing Platform"/>
            <person name="Ma L.-J."/>
            <person name="Dead R."/>
            <person name="Young S.K."/>
            <person name="Zeng Q."/>
            <person name="Gargeya S."/>
            <person name="Fitzgerald M."/>
            <person name="Haas B."/>
            <person name="Abouelleil A."/>
            <person name="Alvarado L."/>
            <person name="Arachchi H.M."/>
            <person name="Berlin A."/>
            <person name="Brown A."/>
            <person name="Chapman S.B."/>
            <person name="Chen Z."/>
            <person name="Dunbar C."/>
            <person name="Freedman E."/>
            <person name="Gearin G."/>
            <person name="Gellesch M."/>
            <person name="Goldberg J."/>
            <person name="Griggs A."/>
            <person name="Gujja S."/>
            <person name="Heiman D."/>
            <person name="Howarth C."/>
            <person name="Larson L."/>
            <person name="Lui A."/>
            <person name="MacDonald P.J.P."/>
            <person name="Mehta T."/>
            <person name="Montmayeur A."/>
            <person name="Murphy C."/>
            <person name="Neiman D."/>
            <person name="Pearson M."/>
            <person name="Priest M."/>
            <person name="Roberts A."/>
            <person name="Saif S."/>
            <person name="Shea T."/>
            <person name="Shenoy N."/>
            <person name="Sisk P."/>
            <person name="Stolte C."/>
            <person name="Sykes S."/>
            <person name="Yandava C."/>
            <person name="Wortman J."/>
            <person name="Nusbaum C."/>
            <person name="Birren B."/>
        </authorList>
    </citation>
    <scope>NUCLEOTIDE SEQUENCE</scope>
    <source>
        <strain evidence="1">R3-111a-1</strain>
    </source>
</reference>
<reference evidence="1" key="2">
    <citation type="submission" date="2010-07" db="EMBL/GenBank/DDBJ databases">
        <authorList>
            <consortium name="The Broad Institute Genome Sequencing Platform"/>
            <consortium name="Broad Institute Genome Sequencing Center for Infectious Disease"/>
            <person name="Ma L.-J."/>
            <person name="Dead R."/>
            <person name="Young S."/>
            <person name="Zeng Q."/>
            <person name="Koehrsen M."/>
            <person name="Alvarado L."/>
            <person name="Berlin A."/>
            <person name="Chapman S.B."/>
            <person name="Chen Z."/>
            <person name="Freedman E."/>
            <person name="Gellesch M."/>
            <person name="Goldberg J."/>
            <person name="Griggs A."/>
            <person name="Gujja S."/>
            <person name="Heilman E.R."/>
            <person name="Heiman D."/>
            <person name="Hepburn T."/>
            <person name="Howarth C."/>
            <person name="Jen D."/>
            <person name="Larson L."/>
            <person name="Mehta T."/>
            <person name="Neiman D."/>
            <person name="Pearson M."/>
            <person name="Roberts A."/>
            <person name="Saif S."/>
            <person name="Shea T."/>
            <person name="Shenoy N."/>
            <person name="Sisk P."/>
            <person name="Stolte C."/>
            <person name="Sykes S."/>
            <person name="Walk T."/>
            <person name="White J."/>
            <person name="Yandava C."/>
            <person name="Haas B."/>
            <person name="Nusbaum C."/>
            <person name="Birren B."/>
        </authorList>
    </citation>
    <scope>NUCLEOTIDE SEQUENCE</scope>
    <source>
        <strain evidence="1">R3-111a-1</strain>
    </source>
</reference>
<dbReference type="GeneID" id="20351379"/>
<proteinExistence type="predicted"/>